<evidence type="ECO:0000313" key="2">
    <source>
        <dbReference type="Proteomes" id="UP000829398"/>
    </source>
</evidence>
<accession>A0ACB8MMS8</accession>
<reference evidence="2" key="1">
    <citation type="journal article" date="2023" name="Hortic. Res.">
        <title>A chromosome-level phased genome enabling allele-level studies in sweet orange: a case study on citrus Huanglongbing tolerance.</title>
        <authorList>
            <person name="Wu B."/>
            <person name="Yu Q."/>
            <person name="Deng Z."/>
            <person name="Duan Y."/>
            <person name="Luo F."/>
            <person name="Gmitter F. Jr."/>
        </authorList>
    </citation>
    <scope>NUCLEOTIDE SEQUENCE [LARGE SCALE GENOMIC DNA]</scope>
    <source>
        <strain evidence="2">cv. Valencia</strain>
    </source>
</reference>
<dbReference type="EMBL" id="CM039172">
    <property type="protein sequence ID" value="KAH9786896.1"/>
    <property type="molecule type" value="Genomic_DNA"/>
</dbReference>
<name>A0ACB8MMS8_CITSI</name>
<organism evidence="1 2">
    <name type="scientific">Citrus sinensis</name>
    <name type="common">Sweet orange</name>
    <name type="synonym">Citrus aurantium var. sinensis</name>
    <dbReference type="NCBI Taxonomy" id="2711"/>
    <lineage>
        <taxon>Eukaryota</taxon>
        <taxon>Viridiplantae</taxon>
        <taxon>Streptophyta</taxon>
        <taxon>Embryophyta</taxon>
        <taxon>Tracheophyta</taxon>
        <taxon>Spermatophyta</taxon>
        <taxon>Magnoliopsida</taxon>
        <taxon>eudicotyledons</taxon>
        <taxon>Gunneridae</taxon>
        <taxon>Pentapetalae</taxon>
        <taxon>rosids</taxon>
        <taxon>malvids</taxon>
        <taxon>Sapindales</taxon>
        <taxon>Rutaceae</taxon>
        <taxon>Aurantioideae</taxon>
        <taxon>Citrus</taxon>
    </lineage>
</organism>
<sequence length="897" mass="100174">MVSSDTESQIQFSKGTEVEVTSDEEGFRGAWYLATILESPPKSASKKRKKALIEYKYLVTEDGSGPLTEYIDPAYIRPLPPQQEGGEDVFELNEVVEANYRDGWWTGTVRKVLDNGKFRVCFDNPPDVIDFEAIDLRVHYQWVNGKWVRPEKEQSTGSIFSPGTAVEVNLDNKESLRDVWFPAIVIKENVDGTFFVKYQNSKNSEEAATVKVTLDSQHIRPPPPRYVDRNYELLEKVDTSYGFGWRAGVITKVLAGRSGLIFFQEEGNDAPPFAVYMWSRDQEILVTSDYQEQLEHAHNDSNNPEVAQRLESSGSVKDKSEEQTACLTNVKNQMEDQSTPMHEDSAAYALSPSKKKIKVTSSNGTAERSRPIKQLTEGNAADAPASHLRKTQNETAKESHVGLATTKTDRTGTRCSKKSVSVEQPSAKPESPILGKRIKIKQQKFGVDFETEDIVKRRGRPSKLQNKSSPTSVAGKEMTSTLAAAELNENDGKNKEVEVPVILGLEAKGIEGAMAQSTYKISDEVSLKLIKDQKKNLNDSGGDSPMAKGGGSSQRRKRGRPRKLVVLSPRAPEDGKEHKGEVGALHEVVVKDHTNKDADFPSIKRLESTVRQDALGAKTADISEVDCTTKEIDMAIAVASNNMADDDQPLSTWIGGMHSSSVEELRLSSGRTVNGLNEAKEKQIDVIMKCSEIDAKGSSDAVENPVLPFVKKSPIWTTIESFDAFQIMPQKPHFHPLSETKEEYREGSAVGIMVTYAGLFEKITMMQFDDSRSVFDRTLESLLDLERHGFDVTMLRGRVNELLSIRDGQGRLVDELKVAEKEMTERTKVKNELGKEIEEIKKKINELEEQLDSTKLRKQTQENEVARLQSNVEDIKKRVQMGRNDFEKVASASWKIS</sequence>
<keyword evidence="2" id="KW-1185">Reference proteome</keyword>
<dbReference type="Proteomes" id="UP000829398">
    <property type="component" value="Chromosome 3"/>
</dbReference>
<proteinExistence type="predicted"/>
<evidence type="ECO:0000313" key="1">
    <source>
        <dbReference type="EMBL" id="KAH9786896.1"/>
    </source>
</evidence>
<comment type="caution">
    <text evidence="1">The sequence shown here is derived from an EMBL/GenBank/DDBJ whole genome shotgun (WGS) entry which is preliminary data.</text>
</comment>
<gene>
    <name evidence="1" type="ORF">KPL71_010414</name>
</gene>
<protein>
    <submittedName>
        <fullName evidence="1">DUF724 domain-containing protein 7</fullName>
    </submittedName>
</protein>